<dbReference type="GO" id="GO:0016853">
    <property type="term" value="F:isomerase activity"/>
    <property type="evidence" value="ECO:0007669"/>
    <property type="project" value="UniProtKB-KW"/>
</dbReference>
<sequence>MSDDVRVIADKAYDALIAGFQTGSWEGFFGLFDDEVDVILPAPQTGHFTGAEGREKLVGFFGVFAPGASRFDQVEVISRTVGEDRVVFEDWARGVFFGEPYAARHCIHIMVRNGKVVGFHEYNRPLD</sequence>
<dbReference type="InterPro" id="IPR037401">
    <property type="entry name" value="SnoaL-like"/>
</dbReference>
<protein>
    <submittedName>
        <fullName evidence="2">Ketosteroid isomerase-related protein</fullName>
    </submittedName>
</protein>
<dbReference type="SUPFAM" id="SSF54427">
    <property type="entry name" value="NTF2-like"/>
    <property type="match status" value="1"/>
</dbReference>
<evidence type="ECO:0000259" key="1">
    <source>
        <dbReference type="Pfam" id="PF12680"/>
    </source>
</evidence>
<dbReference type="EMBL" id="LT607409">
    <property type="protein sequence ID" value="SCF06122.1"/>
    <property type="molecule type" value="Genomic_DNA"/>
</dbReference>
<keyword evidence="3" id="KW-1185">Reference proteome</keyword>
<proteinExistence type="predicted"/>
<dbReference type="AlphaFoldDB" id="A0A1C4XCR3"/>
<dbReference type="RefSeq" id="WP_157742519.1">
    <property type="nucleotide sequence ID" value="NZ_LT607409.1"/>
</dbReference>
<reference evidence="3" key="1">
    <citation type="submission" date="2016-06" db="EMBL/GenBank/DDBJ databases">
        <authorList>
            <person name="Varghese N."/>
            <person name="Submissions Spin"/>
        </authorList>
    </citation>
    <scope>NUCLEOTIDE SEQUENCE [LARGE SCALE GENOMIC DNA]</scope>
    <source>
        <strain evidence="3">DSM 45160</strain>
    </source>
</reference>
<dbReference type="InterPro" id="IPR032710">
    <property type="entry name" value="NTF2-like_dom_sf"/>
</dbReference>
<dbReference type="Gene3D" id="3.10.450.50">
    <property type="match status" value="1"/>
</dbReference>
<evidence type="ECO:0000313" key="3">
    <source>
        <dbReference type="Proteomes" id="UP000198224"/>
    </source>
</evidence>
<dbReference type="Pfam" id="PF12680">
    <property type="entry name" value="SnoaL_2"/>
    <property type="match status" value="1"/>
</dbReference>
<organism evidence="2 3">
    <name type="scientific">Micromonospora chokoriensis</name>
    <dbReference type="NCBI Taxonomy" id="356851"/>
    <lineage>
        <taxon>Bacteria</taxon>
        <taxon>Bacillati</taxon>
        <taxon>Actinomycetota</taxon>
        <taxon>Actinomycetes</taxon>
        <taxon>Micromonosporales</taxon>
        <taxon>Micromonosporaceae</taxon>
        <taxon>Micromonospora</taxon>
    </lineage>
</organism>
<evidence type="ECO:0000313" key="2">
    <source>
        <dbReference type="EMBL" id="SCF06122.1"/>
    </source>
</evidence>
<feature type="domain" description="SnoaL-like" evidence="1">
    <location>
        <begin position="15"/>
        <end position="117"/>
    </location>
</feature>
<dbReference type="Proteomes" id="UP000198224">
    <property type="component" value="Chromosome I"/>
</dbReference>
<name>A0A1C4XCR3_9ACTN</name>
<gene>
    <name evidence="2" type="ORF">GA0070612_3445</name>
</gene>
<keyword evidence="2" id="KW-0413">Isomerase</keyword>
<accession>A0A1C4XCR3</accession>